<keyword evidence="8" id="KW-0539">Nucleus</keyword>
<dbReference type="PANTHER" id="PTHR31251:SF169">
    <property type="entry name" value="SQUAMOSA PROMOTER-BINDING-LIKE PROTEIN 8"/>
    <property type="match status" value="1"/>
</dbReference>
<keyword evidence="7" id="KW-0804">Transcription</keyword>
<feature type="region of interest" description="Disordered" evidence="10">
    <location>
        <begin position="319"/>
        <end position="347"/>
    </location>
</feature>
<dbReference type="GO" id="GO:0008270">
    <property type="term" value="F:zinc ion binding"/>
    <property type="evidence" value="ECO:0007669"/>
    <property type="project" value="UniProtKB-KW"/>
</dbReference>
<dbReference type="SUPFAM" id="SSF103612">
    <property type="entry name" value="SBT domain"/>
    <property type="match status" value="1"/>
</dbReference>
<dbReference type="InterPro" id="IPR004333">
    <property type="entry name" value="SBP_dom"/>
</dbReference>
<evidence type="ECO:0000256" key="9">
    <source>
        <dbReference type="PROSITE-ProRule" id="PRU00470"/>
    </source>
</evidence>
<evidence type="ECO:0000313" key="12">
    <source>
        <dbReference type="EMBL" id="KAK6931366.1"/>
    </source>
</evidence>
<sequence>MESCNYFSEPRGLLFSDEFDMAVDSPTRARKFCVGWGMKPSLDYESGVLVSDKQEFQNSEIVDLSSVNIVGNVIARNSSLGHLSGEAGTGSDSSEIIVSPLCTGASSSDLGNEESGPRILNSVTKLTQRMPLIDLKIGRLADQREDNTKKDSREERTLSAAVTPFPAKRARATSLSTQTPFCQVYGCNKDLSTSKDYHKRHKVCDLHSKTAKVIVNGIEQRFCQQCSRFHLLAEFDNGKRSCRKRLAGHNERRRKPQLDIQASKMQRFFQPYQETSVMGKSLSQSQSLVFSGILPAGFLCHNKYGQGNHCKHIKLKQEHDESSQSVIPFRSRQSLPKPVPYPHGVGRQHPSEMLPSLEEDYAIMHAAPNIRGLSGVPNTSCALSLLSAQSLSLSSHLEGMSADQVYKMGPNSDMSFELRSSENPSLKRTFLSGINLGETNHIVSSKLPDANDAVDFEVECSDVFKGSDFAHGEFCLAPQHGLTVDLFQLSLHLQRVERQRNSMQVKQENDVNYCFPET</sequence>
<organism evidence="12 13">
    <name type="scientific">Dillenia turbinata</name>
    <dbReference type="NCBI Taxonomy" id="194707"/>
    <lineage>
        <taxon>Eukaryota</taxon>
        <taxon>Viridiplantae</taxon>
        <taxon>Streptophyta</taxon>
        <taxon>Embryophyta</taxon>
        <taxon>Tracheophyta</taxon>
        <taxon>Spermatophyta</taxon>
        <taxon>Magnoliopsida</taxon>
        <taxon>eudicotyledons</taxon>
        <taxon>Gunneridae</taxon>
        <taxon>Pentapetalae</taxon>
        <taxon>Dilleniales</taxon>
        <taxon>Dilleniaceae</taxon>
        <taxon>Dillenia</taxon>
    </lineage>
</organism>
<protein>
    <submittedName>
        <fullName evidence="12">SBP domain</fullName>
    </submittedName>
</protein>
<dbReference type="Proteomes" id="UP001370490">
    <property type="component" value="Unassembled WGS sequence"/>
</dbReference>
<evidence type="ECO:0000256" key="4">
    <source>
        <dbReference type="ARBA" id="ARBA00022833"/>
    </source>
</evidence>
<name>A0AAN8ZAV0_9MAGN</name>
<evidence type="ECO:0000256" key="10">
    <source>
        <dbReference type="SAM" id="MobiDB-lite"/>
    </source>
</evidence>
<dbReference type="PROSITE" id="PS51141">
    <property type="entry name" value="ZF_SBP"/>
    <property type="match status" value="1"/>
</dbReference>
<keyword evidence="5" id="KW-0805">Transcription regulation</keyword>
<feature type="domain" description="SBP-type" evidence="11">
    <location>
        <begin position="179"/>
        <end position="256"/>
    </location>
</feature>
<dbReference type="Pfam" id="PF03110">
    <property type="entry name" value="SBP"/>
    <property type="match status" value="1"/>
</dbReference>
<comment type="subcellular location">
    <subcellularLocation>
        <location evidence="1">Nucleus</location>
    </subcellularLocation>
</comment>
<comment type="caution">
    <text evidence="12">The sequence shown here is derived from an EMBL/GenBank/DDBJ whole genome shotgun (WGS) entry which is preliminary data.</text>
</comment>
<evidence type="ECO:0000256" key="7">
    <source>
        <dbReference type="ARBA" id="ARBA00023163"/>
    </source>
</evidence>
<dbReference type="GO" id="GO:0003677">
    <property type="term" value="F:DNA binding"/>
    <property type="evidence" value="ECO:0007669"/>
    <property type="project" value="UniProtKB-KW"/>
</dbReference>
<keyword evidence="4" id="KW-0862">Zinc</keyword>
<feature type="compositionally biased region" description="Polar residues" evidence="10">
    <location>
        <begin position="323"/>
        <end position="334"/>
    </location>
</feature>
<dbReference type="EMBL" id="JBAMMX010000011">
    <property type="protein sequence ID" value="KAK6931366.1"/>
    <property type="molecule type" value="Genomic_DNA"/>
</dbReference>
<dbReference type="GO" id="GO:0005634">
    <property type="term" value="C:nucleus"/>
    <property type="evidence" value="ECO:0007669"/>
    <property type="project" value="UniProtKB-SubCell"/>
</dbReference>
<dbReference type="Gene3D" id="4.10.1100.10">
    <property type="entry name" value="Transcription factor, SBP-box domain"/>
    <property type="match status" value="1"/>
</dbReference>
<evidence type="ECO:0000256" key="5">
    <source>
        <dbReference type="ARBA" id="ARBA00023015"/>
    </source>
</evidence>
<evidence type="ECO:0000313" key="13">
    <source>
        <dbReference type="Proteomes" id="UP001370490"/>
    </source>
</evidence>
<keyword evidence="6" id="KW-0238">DNA-binding</keyword>
<evidence type="ECO:0000256" key="2">
    <source>
        <dbReference type="ARBA" id="ARBA00022723"/>
    </source>
</evidence>
<dbReference type="InterPro" id="IPR044817">
    <property type="entry name" value="SBP-like"/>
</dbReference>
<evidence type="ECO:0000256" key="8">
    <source>
        <dbReference type="ARBA" id="ARBA00023242"/>
    </source>
</evidence>
<accession>A0AAN8ZAV0</accession>
<evidence type="ECO:0000256" key="1">
    <source>
        <dbReference type="ARBA" id="ARBA00004123"/>
    </source>
</evidence>
<keyword evidence="13" id="KW-1185">Reference proteome</keyword>
<evidence type="ECO:0000256" key="6">
    <source>
        <dbReference type="ARBA" id="ARBA00023125"/>
    </source>
</evidence>
<proteinExistence type="predicted"/>
<evidence type="ECO:0000259" key="11">
    <source>
        <dbReference type="PROSITE" id="PS51141"/>
    </source>
</evidence>
<gene>
    <name evidence="12" type="ORF">RJ641_003159</name>
</gene>
<dbReference type="AlphaFoldDB" id="A0AAN8ZAV0"/>
<reference evidence="12 13" key="1">
    <citation type="submission" date="2023-12" db="EMBL/GenBank/DDBJ databases">
        <title>A high-quality genome assembly for Dillenia turbinata (Dilleniales).</title>
        <authorList>
            <person name="Chanderbali A."/>
        </authorList>
    </citation>
    <scope>NUCLEOTIDE SEQUENCE [LARGE SCALE GENOMIC DNA]</scope>
    <source>
        <strain evidence="12">LSX21</strain>
        <tissue evidence="12">Leaf</tissue>
    </source>
</reference>
<dbReference type="PANTHER" id="PTHR31251">
    <property type="entry name" value="SQUAMOSA PROMOTER-BINDING-LIKE PROTEIN 4"/>
    <property type="match status" value="1"/>
</dbReference>
<evidence type="ECO:0000256" key="3">
    <source>
        <dbReference type="ARBA" id="ARBA00022771"/>
    </source>
</evidence>
<dbReference type="FunFam" id="4.10.1100.10:FF:000001">
    <property type="entry name" value="Squamosa promoter-binding-like protein 14"/>
    <property type="match status" value="1"/>
</dbReference>
<keyword evidence="2" id="KW-0479">Metal-binding</keyword>
<dbReference type="InterPro" id="IPR036893">
    <property type="entry name" value="SBP_sf"/>
</dbReference>
<keyword evidence="3 9" id="KW-0863">Zinc-finger</keyword>